<geneLocation type="plasmid" evidence="3">
    <name>pRGRH0572</name>
</geneLocation>
<feature type="region of interest" description="Disordered" evidence="2">
    <location>
        <begin position="523"/>
        <end position="548"/>
    </location>
</feature>
<name>A0A0H5Q075_9ZZZZ</name>
<evidence type="ECO:0008006" key="4">
    <source>
        <dbReference type="Google" id="ProtNLM"/>
    </source>
</evidence>
<feature type="coiled-coil region" evidence="1">
    <location>
        <begin position="283"/>
        <end position="346"/>
    </location>
</feature>
<dbReference type="CDD" id="cd17242">
    <property type="entry name" value="MobM_relaxase"/>
    <property type="match status" value="1"/>
</dbReference>
<dbReference type="EMBL" id="LN853204">
    <property type="protein sequence ID" value="CRY95268.1"/>
    <property type="molecule type" value="Genomic_DNA"/>
</dbReference>
<evidence type="ECO:0000313" key="3">
    <source>
        <dbReference type="EMBL" id="CRY95268.1"/>
    </source>
</evidence>
<dbReference type="Pfam" id="PF01076">
    <property type="entry name" value="Mob_Pre"/>
    <property type="match status" value="1"/>
</dbReference>
<accession>A0A0H5Q075</accession>
<evidence type="ECO:0000256" key="1">
    <source>
        <dbReference type="SAM" id="Coils"/>
    </source>
</evidence>
<dbReference type="InterPro" id="IPR001668">
    <property type="entry name" value="Mob_Pre"/>
</dbReference>
<dbReference type="Gene3D" id="3.30.930.30">
    <property type="match status" value="1"/>
</dbReference>
<dbReference type="GO" id="GO:0006310">
    <property type="term" value="P:DNA recombination"/>
    <property type="evidence" value="ECO:0007669"/>
    <property type="project" value="InterPro"/>
</dbReference>
<proteinExistence type="predicted"/>
<reference evidence="3" key="1">
    <citation type="submission" date="2015-06" db="EMBL/GenBank/DDBJ databases">
        <authorList>
            <person name="Joergensen T."/>
        </authorList>
    </citation>
    <scope>NUCLEOTIDE SEQUENCE</scope>
    <source>
        <plasmid evidence="3">pRGRH0572</plasmid>
    </source>
</reference>
<organism evidence="3">
    <name type="scientific">uncultured prokaryote</name>
    <dbReference type="NCBI Taxonomy" id="198431"/>
    <lineage>
        <taxon>unclassified sequences</taxon>
        <taxon>environmental samples</taxon>
    </lineage>
</organism>
<sequence>MQTVLRFQPIERRGIGAIGIHNSRGYTQENLPEHIDLSRSHLNKILVGPAVAEIPIAMKEVIAGIPVARKMSDPSKDLVMAECLLSASPEFFQTKGATEKWTKQSVKWLKAEFGDKLLSAVLHMDEQTPHIHAVIRVDEEKQRVHPVTKELMPAKRVLCYSDRFMDRKEVLTKARVEGRSHLDTKLGRFQTRYAESVSSLGLFRGRESARTQEKDLKHTSTQEWRDMQQLRKQVKQLKKEETQLQNRAAVISGELTELGAKKISLGDDLAQMRGESVQVKKDLVQVRSELVQVQKERDALSKKLESEKVGFAKSVEMLEQDAVAQVKNKLAEVDGLEKKLVELRTKYGIGLKKTEAQEIELQDLGQKVASSTAELESLDKIIPDREKVLEDLDAQIESSGIDLNATKEEAEKIFHEVEKAIEVGHKWEAHITKLKAQEPPRSVWSHLCAAMNGPQASLYISKIEDKNEVRKIGKQCGREEDMIKFWESEQSKRAVTVSEPKVAPFAIPQDPAVLAKRIADNAKKTREAMAKANKPVQQQSHHSMGRRR</sequence>
<protein>
    <recommendedName>
        <fullName evidence="4">Plasmid recombination enzyme</fullName>
    </recommendedName>
</protein>
<dbReference type="AlphaFoldDB" id="A0A0H5Q075"/>
<keyword evidence="3" id="KW-0614">Plasmid</keyword>
<evidence type="ECO:0000256" key="2">
    <source>
        <dbReference type="SAM" id="MobiDB-lite"/>
    </source>
</evidence>
<dbReference type="GO" id="GO:0003677">
    <property type="term" value="F:DNA binding"/>
    <property type="evidence" value="ECO:0007669"/>
    <property type="project" value="InterPro"/>
</dbReference>
<reference evidence="3" key="2">
    <citation type="submission" date="2015-07" db="EMBL/GenBank/DDBJ databases">
        <title>Plasmids, circular viruses and viroids from rat gut.</title>
        <authorList>
            <person name="Jorgensen T.J."/>
            <person name="Hansen M.A."/>
            <person name="Xu Z."/>
            <person name="Tabak M.A."/>
            <person name="Sorensen S.J."/>
            <person name="Hansen L.H."/>
        </authorList>
    </citation>
    <scope>NUCLEOTIDE SEQUENCE</scope>
    <source>
        <plasmid evidence="3">pRGRH0572</plasmid>
    </source>
</reference>
<keyword evidence="1" id="KW-0175">Coiled coil</keyword>
<feature type="coiled-coil region" evidence="1">
    <location>
        <begin position="227"/>
        <end position="254"/>
    </location>
</feature>